<evidence type="ECO:0000259" key="1">
    <source>
        <dbReference type="Pfam" id="PF01636"/>
    </source>
</evidence>
<dbReference type="AlphaFoldDB" id="A0A3D8SCN0"/>
<dbReference type="InterPro" id="IPR002575">
    <property type="entry name" value="Aminoglycoside_PTrfase"/>
</dbReference>
<dbReference type="OrthoDB" id="2906425at2759"/>
<feature type="domain" description="Aminoglycoside phosphotransferase" evidence="1">
    <location>
        <begin position="319"/>
        <end position="500"/>
    </location>
</feature>
<dbReference type="Proteomes" id="UP000256690">
    <property type="component" value="Unassembled WGS sequence"/>
</dbReference>
<gene>
    <name evidence="2" type="ORF">DSM5745_04426</name>
</gene>
<protein>
    <recommendedName>
        <fullName evidence="1">Aminoglycoside phosphotransferase domain-containing protein</fullName>
    </recommendedName>
</protein>
<accession>A0A3D8SCN0</accession>
<dbReference type="PANTHER" id="PTHR21310">
    <property type="entry name" value="AMINOGLYCOSIDE PHOSPHOTRANSFERASE-RELATED-RELATED"/>
    <property type="match status" value="1"/>
</dbReference>
<name>A0A3D8SCN0_9EURO</name>
<dbReference type="Gene3D" id="3.90.1200.10">
    <property type="match status" value="1"/>
</dbReference>
<proteinExistence type="predicted"/>
<dbReference type="InterPro" id="IPR051678">
    <property type="entry name" value="AGP_Transferase"/>
</dbReference>
<dbReference type="EMBL" id="PVWQ01000004">
    <property type="protein sequence ID" value="RDW84100.1"/>
    <property type="molecule type" value="Genomic_DNA"/>
</dbReference>
<dbReference type="RefSeq" id="XP_026605438.1">
    <property type="nucleotide sequence ID" value="XM_026746442.1"/>
</dbReference>
<keyword evidence="3" id="KW-1185">Reference proteome</keyword>
<evidence type="ECO:0000313" key="3">
    <source>
        <dbReference type="Proteomes" id="UP000256690"/>
    </source>
</evidence>
<dbReference type="GeneID" id="38114796"/>
<dbReference type="PANTHER" id="PTHR21310:SF58">
    <property type="entry name" value="AMINOGLYCOSIDE PHOSPHOTRANSFERASE DOMAIN-CONTAINING PROTEIN"/>
    <property type="match status" value="1"/>
</dbReference>
<comment type="caution">
    <text evidence="2">The sequence shown here is derived from an EMBL/GenBank/DDBJ whole genome shotgun (WGS) entry which is preliminary data.</text>
</comment>
<dbReference type="SUPFAM" id="SSF56112">
    <property type="entry name" value="Protein kinase-like (PK-like)"/>
    <property type="match status" value="1"/>
</dbReference>
<dbReference type="Pfam" id="PF01636">
    <property type="entry name" value="APH"/>
    <property type="match status" value="1"/>
</dbReference>
<evidence type="ECO:0000313" key="2">
    <source>
        <dbReference type="EMBL" id="RDW84100.1"/>
    </source>
</evidence>
<dbReference type="STRING" id="1810919.A0A3D8SCN0"/>
<organism evidence="2 3">
    <name type="scientific">Aspergillus mulundensis</name>
    <dbReference type="NCBI Taxonomy" id="1810919"/>
    <lineage>
        <taxon>Eukaryota</taxon>
        <taxon>Fungi</taxon>
        <taxon>Dikarya</taxon>
        <taxon>Ascomycota</taxon>
        <taxon>Pezizomycotina</taxon>
        <taxon>Eurotiomycetes</taxon>
        <taxon>Eurotiomycetidae</taxon>
        <taxon>Eurotiales</taxon>
        <taxon>Aspergillaceae</taxon>
        <taxon>Aspergillus</taxon>
        <taxon>Aspergillus subgen. Nidulantes</taxon>
    </lineage>
</organism>
<dbReference type="CDD" id="cd05120">
    <property type="entry name" value="APH_ChoK_like"/>
    <property type="match status" value="1"/>
</dbReference>
<reference evidence="2 3" key="1">
    <citation type="journal article" date="2018" name="IMA Fungus">
        <title>IMA Genome-F 9: Draft genome sequence of Annulohypoxylon stygium, Aspergillus mulundensis, Berkeleyomyces basicola (syn. Thielaviopsis basicola), Ceratocystis smalleyi, two Cercospora beticola strains, Coleophoma cylindrospora, Fusarium fracticaudum, Phialophora cf. hyalina, and Morchella septimelata.</title>
        <authorList>
            <person name="Wingfield B.D."/>
            <person name="Bills G.F."/>
            <person name="Dong Y."/>
            <person name="Huang W."/>
            <person name="Nel W.J."/>
            <person name="Swalarsk-Parry B.S."/>
            <person name="Vaghefi N."/>
            <person name="Wilken P.M."/>
            <person name="An Z."/>
            <person name="de Beer Z.W."/>
            <person name="De Vos L."/>
            <person name="Chen L."/>
            <person name="Duong T.A."/>
            <person name="Gao Y."/>
            <person name="Hammerbacher A."/>
            <person name="Kikkert J.R."/>
            <person name="Li Y."/>
            <person name="Li H."/>
            <person name="Li K."/>
            <person name="Li Q."/>
            <person name="Liu X."/>
            <person name="Ma X."/>
            <person name="Naidoo K."/>
            <person name="Pethybridge S.J."/>
            <person name="Sun J."/>
            <person name="Steenkamp E.T."/>
            <person name="van der Nest M.A."/>
            <person name="van Wyk S."/>
            <person name="Wingfield M.J."/>
            <person name="Xiong C."/>
            <person name="Yue Q."/>
            <person name="Zhang X."/>
        </authorList>
    </citation>
    <scope>NUCLEOTIDE SEQUENCE [LARGE SCALE GENOMIC DNA]</scope>
    <source>
        <strain evidence="2 3">DSM 5745</strain>
    </source>
</reference>
<dbReference type="InterPro" id="IPR011009">
    <property type="entry name" value="Kinase-like_dom_sf"/>
</dbReference>
<sequence>MTSVERALEIVTAADLSPTEHLLLKHFVESAVDPQKAGEYVIYRVKTSASNVEDTLRVLKGQWRRLATRLTVADTVPDTVRDLLFLRDGRDFAMRRYPSHVPGSNVEPAYVIPPSLFRNLESIDGGALLSMLEAFLTSGGVSRLRDFLECDPENTSIQLRNLLLLPPSIHAAFRAGHVDIRTRSEMRGGPPPSIDSVDEPLQTCLYAMRKLYPEEASGLYLGDGTPYDRGLEFFELSTSDTERLPLPSSSLINLHSRGQNRSGLAPKTTRVLNTSERRVRLLPNLASPTTEFQSLLLHPPPKSRAENVSPGSGRLGPAFAVRALIERHTSIPAPRLLDTWETNGVTNILMTRVPGVQLGQVCHLMSYAERTQLVADLKACVEQLRRIPNTTPYLICDSLGGPITDHRIPGDTGGPFNTEADFNEHLVSHLTASFTDVVRIENLPAREHAHFYFAHSDFHQSNLLIERGRLCGIVDWESAGFKPEYWEFTKAMYSHLHHPVLADIFRRVFDTQYENIFDELVIRLLETAIRKTKSFDPRDPRVINTLPFQWDPPAPSTMAMSVRLLDRLSSKRQGHSHPVVRVVTAVVEAAVALPERIGWYDKHLAKEIERVRGSYRIGVLSVLVGIIPGSWIFKIIDGDEGYLRELSAIVRDTETATLMTAAYLGRIDHMRLLLRVESDYHYFPRQEPWEDSRVVSLERALLAAALGGQSDTVVYLQ</sequence>